<dbReference type="InterPro" id="IPR029063">
    <property type="entry name" value="SAM-dependent_MTases_sf"/>
</dbReference>
<dbReference type="EMBL" id="CAJVPS010002196">
    <property type="protein sequence ID" value="CAG8562288.1"/>
    <property type="molecule type" value="Genomic_DNA"/>
</dbReference>
<dbReference type="OrthoDB" id="2013972at2759"/>
<feature type="domain" description="Methyltransferase" evidence="1">
    <location>
        <begin position="110"/>
        <end position="201"/>
    </location>
</feature>
<dbReference type="CDD" id="cd02440">
    <property type="entry name" value="AdoMet_MTases"/>
    <property type="match status" value="1"/>
</dbReference>
<dbReference type="InterPro" id="IPR041698">
    <property type="entry name" value="Methyltransf_25"/>
</dbReference>
<dbReference type="PANTHER" id="PTHR43591">
    <property type="entry name" value="METHYLTRANSFERASE"/>
    <property type="match status" value="1"/>
</dbReference>
<name>A0A9N9BFP3_9GLOM</name>
<dbReference type="Gene3D" id="3.40.50.150">
    <property type="entry name" value="Vaccinia Virus protein VP39"/>
    <property type="match status" value="1"/>
</dbReference>
<organism evidence="2 3">
    <name type="scientific">Ambispora leptoticha</name>
    <dbReference type="NCBI Taxonomy" id="144679"/>
    <lineage>
        <taxon>Eukaryota</taxon>
        <taxon>Fungi</taxon>
        <taxon>Fungi incertae sedis</taxon>
        <taxon>Mucoromycota</taxon>
        <taxon>Glomeromycotina</taxon>
        <taxon>Glomeromycetes</taxon>
        <taxon>Archaeosporales</taxon>
        <taxon>Ambisporaceae</taxon>
        <taxon>Ambispora</taxon>
    </lineage>
</organism>
<dbReference type="Pfam" id="PF13649">
    <property type="entry name" value="Methyltransf_25"/>
    <property type="match status" value="1"/>
</dbReference>
<evidence type="ECO:0000313" key="3">
    <source>
        <dbReference type="Proteomes" id="UP000789508"/>
    </source>
</evidence>
<gene>
    <name evidence="2" type="ORF">ALEPTO_LOCUS6407</name>
</gene>
<evidence type="ECO:0000259" key="1">
    <source>
        <dbReference type="Pfam" id="PF13649"/>
    </source>
</evidence>
<proteinExistence type="predicted"/>
<evidence type="ECO:0000313" key="2">
    <source>
        <dbReference type="EMBL" id="CAG8562288.1"/>
    </source>
</evidence>
<comment type="caution">
    <text evidence="2">The sequence shown here is derived from an EMBL/GenBank/DDBJ whole genome shotgun (WGS) entry which is preliminary data.</text>
</comment>
<sequence>MGHRISTLKKSKLTFKKTPQRITNLALTKENSRPSMIRGESERENLIEVLQTCRVIDGRVFQMDNERYLMPCDDLEKTRLQSQHDLFKEIWIGNFSSPIHEKLKQGGMRVLDAGCGTGNWTLDMAYDYPASTFLGVDIIEMFPNNVQPSNAGFLQYNIINGLPFPNETFDFVYQRFLWAAFTQEQWIHLIEDFIRVTKAGGWIELMEFDVEIYNPGPIAKKLSDATQKHLSSNGINPKIHSKISKIMTNTNKFESIRTLEMTTPLGNWRQTSQGIKALEDIVATLKSLQVALKAVLGVDNHEYKEMLEQFIEEGSKYKMYIKTFRFFGMKAEMS</sequence>
<dbReference type="AlphaFoldDB" id="A0A9N9BFP3"/>
<reference evidence="2" key="1">
    <citation type="submission" date="2021-06" db="EMBL/GenBank/DDBJ databases">
        <authorList>
            <person name="Kallberg Y."/>
            <person name="Tangrot J."/>
            <person name="Rosling A."/>
        </authorList>
    </citation>
    <scope>NUCLEOTIDE SEQUENCE</scope>
    <source>
        <strain evidence="2">FL130A</strain>
    </source>
</reference>
<accession>A0A9N9BFP3</accession>
<dbReference type="Proteomes" id="UP000789508">
    <property type="component" value="Unassembled WGS sequence"/>
</dbReference>
<dbReference type="SUPFAM" id="SSF53335">
    <property type="entry name" value="S-adenosyl-L-methionine-dependent methyltransferases"/>
    <property type="match status" value="1"/>
</dbReference>
<keyword evidence="3" id="KW-1185">Reference proteome</keyword>
<protein>
    <submittedName>
        <fullName evidence="2">4395_t:CDS:1</fullName>
    </submittedName>
</protein>